<dbReference type="InterPro" id="IPR001353">
    <property type="entry name" value="Proteasome_sua/b"/>
</dbReference>
<organism evidence="13 14">
    <name type="scientific">Blomia tropicalis</name>
    <name type="common">Mite</name>
    <dbReference type="NCBI Taxonomy" id="40697"/>
    <lineage>
        <taxon>Eukaryota</taxon>
        <taxon>Metazoa</taxon>
        <taxon>Ecdysozoa</taxon>
        <taxon>Arthropoda</taxon>
        <taxon>Chelicerata</taxon>
        <taxon>Arachnida</taxon>
        <taxon>Acari</taxon>
        <taxon>Acariformes</taxon>
        <taxon>Sarcoptiformes</taxon>
        <taxon>Astigmata</taxon>
        <taxon>Glycyphagoidea</taxon>
        <taxon>Echimyopodidae</taxon>
        <taxon>Blomia</taxon>
    </lineage>
</organism>
<evidence type="ECO:0000259" key="12">
    <source>
        <dbReference type="Pfam" id="PF12465"/>
    </source>
</evidence>
<name>A0A9Q0RR61_BLOTA</name>
<dbReference type="Proteomes" id="UP001142055">
    <property type="component" value="Chromosome 1"/>
</dbReference>
<keyword evidence="6" id="KW-0888">Threonine protease</keyword>
<dbReference type="EMBL" id="JAPWDV010000001">
    <property type="protein sequence ID" value="KAJ6223345.1"/>
    <property type="molecule type" value="Genomic_DNA"/>
</dbReference>
<dbReference type="PRINTS" id="PR00141">
    <property type="entry name" value="PROTEASOME"/>
</dbReference>
<dbReference type="GO" id="GO:0005634">
    <property type="term" value="C:nucleus"/>
    <property type="evidence" value="ECO:0007669"/>
    <property type="project" value="UniProtKB-SubCell"/>
</dbReference>
<gene>
    <name evidence="13" type="ORF">RDWZM_001890</name>
</gene>
<evidence type="ECO:0000256" key="5">
    <source>
        <dbReference type="ARBA" id="ARBA00022670"/>
    </source>
</evidence>
<evidence type="ECO:0000256" key="10">
    <source>
        <dbReference type="ARBA" id="ARBA00026071"/>
    </source>
</evidence>
<keyword evidence="9" id="KW-0539">Nucleus</keyword>
<sequence>MTMDSAILPEIPTGGFNFENFNRNESLYKNGYPVPGAIKTGTTLACIVFKDGVILGADTRSSSGSLIADKNCEKIHYIAKNIYCCGAGTAADTGAVTRMISSQLELHRLNTGKQVPVCAANRLLKQHLYRYQGHLGAALILGGVDKYGTQLYCIHPHGSTDKLPYCTMGSGSLAAMSVFESRWKPDMNLEEGKKLVRDAIIAGIFNDLGSGSNVDLCVITKGDLQYLRNYEVANVKGERQGNYQFKRSTTTVLNTKIIPIEVETSQTFSRTLEGKKESEKMDTSS</sequence>
<evidence type="ECO:0000256" key="9">
    <source>
        <dbReference type="ARBA" id="ARBA00023242"/>
    </source>
</evidence>
<dbReference type="EC" id="3.4.25.1" evidence="3"/>
<comment type="caution">
    <text evidence="13">The sequence shown here is derived from an EMBL/GenBank/DDBJ whole genome shotgun (WGS) entry which is preliminary data.</text>
</comment>
<accession>A0A9Q0RR61</accession>
<evidence type="ECO:0000256" key="2">
    <source>
        <dbReference type="ARBA" id="ARBA00004123"/>
    </source>
</evidence>
<proteinExistence type="predicted"/>
<keyword evidence="14" id="KW-1185">Reference proteome</keyword>
<dbReference type="InterPro" id="IPR000243">
    <property type="entry name" value="Pept_T1A_subB"/>
</dbReference>
<evidence type="ECO:0000256" key="11">
    <source>
        <dbReference type="PIRSR" id="PIRSR600243-1"/>
    </source>
</evidence>
<keyword evidence="5" id="KW-0645">Protease</keyword>
<dbReference type="FunFam" id="3.60.20.10:FF:000005">
    <property type="entry name" value="Proteasome subunit beta type-2"/>
    <property type="match status" value="1"/>
</dbReference>
<keyword evidence="4" id="KW-0963">Cytoplasm</keyword>
<evidence type="ECO:0000256" key="6">
    <source>
        <dbReference type="ARBA" id="ARBA00022698"/>
    </source>
</evidence>
<evidence type="ECO:0000256" key="4">
    <source>
        <dbReference type="ARBA" id="ARBA00022490"/>
    </source>
</evidence>
<dbReference type="GO" id="GO:0004298">
    <property type="term" value="F:threonine-type endopeptidase activity"/>
    <property type="evidence" value="ECO:0007669"/>
    <property type="project" value="UniProtKB-KW"/>
</dbReference>
<dbReference type="InterPro" id="IPR024689">
    <property type="entry name" value="Proteasome_bsu_C"/>
</dbReference>
<protein>
    <recommendedName>
        <fullName evidence="3">proteasome endopeptidase complex</fullName>
        <ecNumber evidence="3">3.4.25.1</ecNumber>
    </recommendedName>
</protein>
<dbReference type="InterPro" id="IPR023333">
    <property type="entry name" value="Proteasome_suB-type"/>
</dbReference>
<dbReference type="AlphaFoldDB" id="A0A9Q0RR61"/>
<reference evidence="13" key="1">
    <citation type="submission" date="2022-12" db="EMBL/GenBank/DDBJ databases">
        <title>Genome assemblies of Blomia tropicalis.</title>
        <authorList>
            <person name="Cui Y."/>
        </authorList>
    </citation>
    <scope>NUCLEOTIDE SEQUENCE</scope>
    <source>
        <tissue evidence="13">Adult mites</tissue>
    </source>
</reference>
<dbReference type="OMA" id="KQHLFRH"/>
<feature type="domain" description="Proteasome beta subunit C-terminal" evidence="12">
    <location>
        <begin position="233"/>
        <end position="264"/>
    </location>
</feature>
<comment type="subunit">
    <text evidence="10">The 26S proteasome consists of a 20S proteasome core and two 19S regulatory subunits. The 20S proteasome core is composed of 28 subunits that are arranged in four stacked rings, resulting in a barrel-shaped structure. The two end rings are each formed by seven alpha subunits, and the two central rings are each formed by seven beta subunits. The catalytic chamber with the active sites is on the inside of the barrel.</text>
</comment>
<dbReference type="PANTHER" id="PTHR32194:SF4">
    <property type="entry name" value="PROTEASOME SUBUNIT BETA TYPE-7"/>
    <property type="match status" value="1"/>
</dbReference>
<evidence type="ECO:0000256" key="1">
    <source>
        <dbReference type="ARBA" id="ARBA00001198"/>
    </source>
</evidence>
<keyword evidence="8" id="KW-0647">Proteasome</keyword>
<evidence type="ECO:0000256" key="7">
    <source>
        <dbReference type="ARBA" id="ARBA00022801"/>
    </source>
</evidence>
<dbReference type="GO" id="GO:0005737">
    <property type="term" value="C:cytoplasm"/>
    <property type="evidence" value="ECO:0007669"/>
    <property type="project" value="TreeGrafter"/>
</dbReference>
<comment type="catalytic activity">
    <reaction evidence="1">
        <text>Cleavage of peptide bonds with very broad specificity.</text>
        <dbReference type="EC" id="3.4.25.1"/>
    </reaction>
</comment>
<dbReference type="PROSITE" id="PS51476">
    <property type="entry name" value="PROTEASOME_BETA_2"/>
    <property type="match status" value="1"/>
</dbReference>
<evidence type="ECO:0000256" key="3">
    <source>
        <dbReference type="ARBA" id="ARBA00012039"/>
    </source>
</evidence>
<evidence type="ECO:0000313" key="13">
    <source>
        <dbReference type="EMBL" id="KAJ6223345.1"/>
    </source>
</evidence>
<dbReference type="PANTHER" id="PTHR32194">
    <property type="entry name" value="METALLOPROTEASE TLDD"/>
    <property type="match status" value="1"/>
</dbReference>
<comment type="subcellular location">
    <subcellularLocation>
        <location evidence="2">Nucleus</location>
    </subcellularLocation>
</comment>
<dbReference type="CDD" id="cd03763">
    <property type="entry name" value="proteasome_beta_type_7"/>
    <property type="match status" value="1"/>
</dbReference>
<dbReference type="GO" id="GO:0005839">
    <property type="term" value="C:proteasome core complex"/>
    <property type="evidence" value="ECO:0007669"/>
    <property type="project" value="InterPro"/>
</dbReference>
<evidence type="ECO:0000256" key="8">
    <source>
        <dbReference type="ARBA" id="ARBA00022942"/>
    </source>
</evidence>
<dbReference type="GO" id="GO:0051603">
    <property type="term" value="P:proteolysis involved in protein catabolic process"/>
    <property type="evidence" value="ECO:0007669"/>
    <property type="project" value="InterPro"/>
</dbReference>
<dbReference type="Pfam" id="PF00227">
    <property type="entry name" value="Proteasome"/>
    <property type="match status" value="1"/>
</dbReference>
<keyword evidence="7" id="KW-0378">Hydrolase</keyword>
<feature type="active site" description="Nucleophile" evidence="11">
    <location>
        <position position="42"/>
    </location>
</feature>
<dbReference type="Gene3D" id="3.60.20.10">
    <property type="entry name" value="Glutamine Phosphoribosylpyrophosphate, subunit 1, domain 1"/>
    <property type="match status" value="1"/>
</dbReference>
<evidence type="ECO:0000313" key="14">
    <source>
        <dbReference type="Proteomes" id="UP001142055"/>
    </source>
</evidence>
<dbReference type="SUPFAM" id="SSF56235">
    <property type="entry name" value="N-terminal nucleophile aminohydrolases (Ntn hydrolases)"/>
    <property type="match status" value="1"/>
</dbReference>
<dbReference type="Pfam" id="PF12465">
    <property type="entry name" value="Pr_beta_C"/>
    <property type="match status" value="1"/>
</dbReference>
<dbReference type="InterPro" id="IPR029055">
    <property type="entry name" value="Ntn_hydrolases_N"/>
</dbReference>